<dbReference type="InterPro" id="IPR016181">
    <property type="entry name" value="Acyl_CoA_acyltransferase"/>
</dbReference>
<dbReference type="SUPFAM" id="SSF55729">
    <property type="entry name" value="Acyl-CoA N-acyltransferases (Nat)"/>
    <property type="match status" value="1"/>
</dbReference>
<organism evidence="2 3">
    <name type="scientific">Parachitinimonas caeni</name>
    <dbReference type="NCBI Taxonomy" id="3031301"/>
    <lineage>
        <taxon>Bacteria</taxon>
        <taxon>Pseudomonadati</taxon>
        <taxon>Pseudomonadota</taxon>
        <taxon>Betaproteobacteria</taxon>
        <taxon>Neisseriales</taxon>
        <taxon>Chitinibacteraceae</taxon>
        <taxon>Parachitinimonas</taxon>
    </lineage>
</organism>
<protein>
    <submittedName>
        <fullName evidence="2">GNAT family protein</fullName>
        <ecNumber evidence="2">2.-.-.-</ecNumber>
    </submittedName>
</protein>
<keyword evidence="2" id="KW-0808">Transferase</keyword>
<comment type="caution">
    <text evidence="2">The sequence shown here is derived from an EMBL/GenBank/DDBJ whole genome shotgun (WGS) entry which is preliminary data.</text>
</comment>
<proteinExistence type="predicted"/>
<dbReference type="RefSeq" id="WP_284099584.1">
    <property type="nucleotide sequence ID" value="NZ_JARRAF010000004.1"/>
</dbReference>
<evidence type="ECO:0000313" key="3">
    <source>
        <dbReference type="Proteomes" id="UP001172778"/>
    </source>
</evidence>
<dbReference type="Proteomes" id="UP001172778">
    <property type="component" value="Unassembled WGS sequence"/>
</dbReference>
<name>A0ABT7DT94_9NEIS</name>
<dbReference type="Gene3D" id="3.40.630.30">
    <property type="match status" value="1"/>
</dbReference>
<sequence>MLMQNRGNTLLLRAISPDDSAWLAKTYANTEFVTLYCSTVNAVDEDTIRQSLIERDKLSPEQVGFIEYVIVHPKFDRIGLVTLGNYSPLHSRAEFLIGIVDPAHRHSMFSVEATLLTLDLAFNAYHLNKIFTYVYGYNEYSERNTVKFGFRQEGLLKEHHFCQIENRFVDLYINGMTLADFRNNERIAGFSRKLLGRDITLAPQRLQGPAVQEVPVENPSRLIDALRNLATAAGSVH</sequence>
<feature type="domain" description="N-acetyltransferase" evidence="1">
    <location>
        <begin position="10"/>
        <end position="151"/>
    </location>
</feature>
<reference evidence="2" key="1">
    <citation type="submission" date="2023-03" db="EMBL/GenBank/DDBJ databases">
        <title>Chitinimonas shenzhenensis gen. nov., sp. nov., a novel member of family Burkholderiaceae isolated from activated sludge collected in Shen Zhen, China.</title>
        <authorList>
            <person name="Wang X."/>
        </authorList>
    </citation>
    <scope>NUCLEOTIDE SEQUENCE</scope>
    <source>
        <strain evidence="2">DQS-5</strain>
    </source>
</reference>
<gene>
    <name evidence="2" type="ORF">PZA18_04400</name>
</gene>
<evidence type="ECO:0000259" key="1">
    <source>
        <dbReference type="Pfam" id="PF13302"/>
    </source>
</evidence>
<dbReference type="GO" id="GO:0016740">
    <property type="term" value="F:transferase activity"/>
    <property type="evidence" value="ECO:0007669"/>
    <property type="project" value="UniProtKB-KW"/>
</dbReference>
<dbReference type="EC" id="2.-.-.-" evidence="2"/>
<accession>A0ABT7DT94</accession>
<dbReference type="Pfam" id="PF13302">
    <property type="entry name" value="Acetyltransf_3"/>
    <property type="match status" value="1"/>
</dbReference>
<dbReference type="PANTHER" id="PTHR43415">
    <property type="entry name" value="SPERMIDINE N(1)-ACETYLTRANSFERASE"/>
    <property type="match status" value="1"/>
</dbReference>
<dbReference type="PANTHER" id="PTHR43415:SF3">
    <property type="entry name" value="GNAT-FAMILY ACETYLTRANSFERASE"/>
    <property type="match status" value="1"/>
</dbReference>
<dbReference type="EMBL" id="JARRAF010000004">
    <property type="protein sequence ID" value="MDK2123290.1"/>
    <property type="molecule type" value="Genomic_DNA"/>
</dbReference>
<dbReference type="InterPro" id="IPR000182">
    <property type="entry name" value="GNAT_dom"/>
</dbReference>
<keyword evidence="3" id="KW-1185">Reference proteome</keyword>
<evidence type="ECO:0000313" key="2">
    <source>
        <dbReference type="EMBL" id="MDK2123290.1"/>
    </source>
</evidence>